<dbReference type="Pfam" id="PF08534">
    <property type="entry name" value="Redoxin"/>
    <property type="match status" value="1"/>
</dbReference>
<dbReference type="Proteomes" id="UP001372834">
    <property type="component" value="Unassembled WGS sequence"/>
</dbReference>
<organism evidence="11 12">
    <name type="scientific">Polyplax serrata</name>
    <name type="common">Common mouse louse</name>
    <dbReference type="NCBI Taxonomy" id="468196"/>
    <lineage>
        <taxon>Eukaryota</taxon>
        <taxon>Metazoa</taxon>
        <taxon>Ecdysozoa</taxon>
        <taxon>Arthropoda</taxon>
        <taxon>Hexapoda</taxon>
        <taxon>Insecta</taxon>
        <taxon>Pterygota</taxon>
        <taxon>Neoptera</taxon>
        <taxon>Paraneoptera</taxon>
        <taxon>Psocodea</taxon>
        <taxon>Troctomorpha</taxon>
        <taxon>Phthiraptera</taxon>
        <taxon>Anoplura</taxon>
        <taxon>Polyplacidae</taxon>
        <taxon>Polyplax</taxon>
    </lineage>
</organism>
<evidence type="ECO:0000256" key="2">
    <source>
        <dbReference type="ARBA" id="ARBA00010505"/>
    </source>
</evidence>
<dbReference type="InterPro" id="IPR036249">
    <property type="entry name" value="Thioredoxin-like_sf"/>
</dbReference>
<evidence type="ECO:0000256" key="7">
    <source>
        <dbReference type="ARBA" id="ARBA00049091"/>
    </source>
</evidence>
<dbReference type="CDD" id="cd03013">
    <property type="entry name" value="PRX5_like"/>
    <property type="match status" value="1"/>
</dbReference>
<dbReference type="InterPro" id="IPR013766">
    <property type="entry name" value="Thioredoxin_domain"/>
</dbReference>
<dbReference type="InterPro" id="IPR037944">
    <property type="entry name" value="PRX5-like"/>
</dbReference>
<comment type="caution">
    <text evidence="11">The sequence shown here is derived from an EMBL/GenBank/DDBJ whole genome shotgun (WGS) entry which is preliminary data.</text>
</comment>
<dbReference type="InterPro" id="IPR013740">
    <property type="entry name" value="Redoxin"/>
</dbReference>
<comment type="function">
    <text evidence="1">Thiol-specific peroxidase that catalyzes the reduction of hydrogen peroxide and organic hydroperoxides to water and alcohols, respectively. Plays a role in cell protection against oxidative stress by detoxifying peroxides and as sensor of hydrogen peroxide-mediated signaling events.</text>
</comment>
<dbReference type="GO" id="GO:0042744">
    <property type="term" value="P:hydrogen peroxide catabolic process"/>
    <property type="evidence" value="ECO:0007669"/>
    <property type="project" value="TreeGrafter"/>
</dbReference>
<dbReference type="EC" id="1.11.1.24" evidence="9"/>
<evidence type="ECO:0000313" key="12">
    <source>
        <dbReference type="Proteomes" id="UP001372834"/>
    </source>
</evidence>
<dbReference type="PANTHER" id="PTHR10430:SF16">
    <property type="entry name" value="PEROXIREDOXIN-5, MITOCHONDRIAL"/>
    <property type="match status" value="1"/>
</dbReference>
<evidence type="ECO:0000256" key="6">
    <source>
        <dbReference type="ARBA" id="ARBA00023284"/>
    </source>
</evidence>
<feature type="active site" description="Cysteine sulfenic acid (-SOH) intermediate" evidence="8">
    <location>
        <position position="79"/>
    </location>
</feature>
<dbReference type="PANTHER" id="PTHR10430">
    <property type="entry name" value="PEROXIREDOXIN"/>
    <property type="match status" value="1"/>
</dbReference>
<feature type="domain" description="Thioredoxin" evidence="10">
    <location>
        <begin position="35"/>
        <end position="188"/>
    </location>
</feature>
<proteinExistence type="inferred from homology"/>
<keyword evidence="5 9" id="KW-0560">Oxidoreductase</keyword>
<comment type="similarity">
    <text evidence="2 9">Belongs to the peroxiredoxin family. Prx5 subfamily.</text>
</comment>
<evidence type="ECO:0000256" key="3">
    <source>
        <dbReference type="ARBA" id="ARBA00022559"/>
    </source>
</evidence>
<sequence>MAKLFSTILFAKPFAGLVARQSAKRGFHFTSLNMIQVGENIPSVDLYEGDPGHVINTGEFCQNKKVILFGVPGAFTPGCSKTHLPGYVQRYEDLKKKGVDEVACISVNDAFVMDAWGKAHEAAGKIRMLADPEGTFTKLLGVDLNIPRLGGIRSKRYSMIVDKGVVTHINIEPDGTGLSCSLAAKLPL</sequence>
<comment type="catalytic activity">
    <reaction evidence="7 9">
        <text>a hydroperoxide + [thioredoxin]-dithiol = an alcohol + [thioredoxin]-disulfide + H2O</text>
        <dbReference type="Rhea" id="RHEA:62620"/>
        <dbReference type="Rhea" id="RHEA-COMP:10698"/>
        <dbReference type="Rhea" id="RHEA-COMP:10700"/>
        <dbReference type="ChEBI" id="CHEBI:15377"/>
        <dbReference type="ChEBI" id="CHEBI:29950"/>
        <dbReference type="ChEBI" id="CHEBI:30879"/>
        <dbReference type="ChEBI" id="CHEBI:35924"/>
        <dbReference type="ChEBI" id="CHEBI:50058"/>
        <dbReference type="EC" id="1.11.1.24"/>
    </reaction>
</comment>
<gene>
    <name evidence="11" type="ORF">RUM43_009854</name>
</gene>
<protein>
    <recommendedName>
        <fullName evidence="9">Peroxiredoxin-5</fullName>
        <ecNumber evidence="9">1.11.1.24</ecNumber>
    </recommendedName>
</protein>
<dbReference type="EMBL" id="JAWJWE010000004">
    <property type="protein sequence ID" value="KAK6636196.1"/>
    <property type="molecule type" value="Genomic_DNA"/>
</dbReference>
<dbReference type="AlphaFoldDB" id="A0AAN8PUY4"/>
<dbReference type="GO" id="GO:0008379">
    <property type="term" value="F:thioredoxin peroxidase activity"/>
    <property type="evidence" value="ECO:0007669"/>
    <property type="project" value="InterPro"/>
</dbReference>
<evidence type="ECO:0000256" key="4">
    <source>
        <dbReference type="ARBA" id="ARBA00022862"/>
    </source>
</evidence>
<dbReference type="FunFam" id="3.40.30.10:FF:000020">
    <property type="entry name" value="Peroxiredoxin"/>
    <property type="match status" value="1"/>
</dbReference>
<evidence type="ECO:0000256" key="8">
    <source>
        <dbReference type="PIRSR" id="PIRSR637944-1"/>
    </source>
</evidence>
<dbReference type="SUPFAM" id="SSF52833">
    <property type="entry name" value="Thioredoxin-like"/>
    <property type="match status" value="1"/>
</dbReference>
<evidence type="ECO:0000313" key="11">
    <source>
        <dbReference type="EMBL" id="KAK6636196.1"/>
    </source>
</evidence>
<reference evidence="11 12" key="1">
    <citation type="submission" date="2023-10" db="EMBL/GenBank/DDBJ databases">
        <title>Genomes of two closely related lineages of the louse Polyplax serrata with different host specificities.</title>
        <authorList>
            <person name="Martinu J."/>
            <person name="Tarabai H."/>
            <person name="Stefka J."/>
            <person name="Hypsa V."/>
        </authorList>
    </citation>
    <scope>NUCLEOTIDE SEQUENCE [LARGE SCALE GENOMIC DNA]</scope>
    <source>
        <strain evidence="11">HR10_N</strain>
    </source>
</reference>
<dbReference type="Gene3D" id="3.40.30.10">
    <property type="entry name" value="Glutaredoxin"/>
    <property type="match status" value="1"/>
</dbReference>
<name>A0AAN8PUY4_POLSC</name>
<keyword evidence="3 9" id="KW-0575">Peroxidase</keyword>
<evidence type="ECO:0000256" key="9">
    <source>
        <dbReference type="RuleBase" id="RU366011"/>
    </source>
</evidence>
<dbReference type="GO" id="GO:0034599">
    <property type="term" value="P:cellular response to oxidative stress"/>
    <property type="evidence" value="ECO:0007669"/>
    <property type="project" value="InterPro"/>
</dbReference>
<evidence type="ECO:0000256" key="1">
    <source>
        <dbReference type="ARBA" id="ARBA00003330"/>
    </source>
</evidence>
<dbReference type="GO" id="GO:0005777">
    <property type="term" value="C:peroxisome"/>
    <property type="evidence" value="ECO:0007669"/>
    <property type="project" value="TreeGrafter"/>
</dbReference>
<keyword evidence="4 9" id="KW-0049">Antioxidant</keyword>
<dbReference type="GO" id="GO:0045454">
    <property type="term" value="P:cell redox homeostasis"/>
    <property type="evidence" value="ECO:0007669"/>
    <property type="project" value="TreeGrafter"/>
</dbReference>
<dbReference type="GO" id="GO:0005739">
    <property type="term" value="C:mitochondrion"/>
    <property type="evidence" value="ECO:0007669"/>
    <property type="project" value="TreeGrafter"/>
</dbReference>
<keyword evidence="6 9" id="KW-0676">Redox-active center</keyword>
<evidence type="ECO:0000259" key="10">
    <source>
        <dbReference type="PROSITE" id="PS51352"/>
    </source>
</evidence>
<accession>A0AAN8PUY4</accession>
<dbReference type="PROSITE" id="PS51352">
    <property type="entry name" value="THIOREDOXIN_2"/>
    <property type="match status" value="1"/>
</dbReference>
<evidence type="ECO:0000256" key="5">
    <source>
        <dbReference type="ARBA" id="ARBA00023002"/>
    </source>
</evidence>